<comment type="caution">
    <text evidence="3">The sequence shown here is derived from an EMBL/GenBank/DDBJ whole genome shotgun (WGS) entry which is preliminary data.</text>
</comment>
<accession>A0ABQ1QPY9</accession>
<dbReference type="EMBL" id="BMGI01000003">
    <property type="protein sequence ID" value="GGD38759.1"/>
    <property type="molecule type" value="Genomic_DNA"/>
</dbReference>
<dbReference type="CDD" id="cd09996">
    <property type="entry name" value="HDAC_classII_1"/>
    <property type="match status" value="1"/>
</dbReference>
<dbReference type="InterPro" id="IPR023696">
    <property type="entry name" value="Ureohydrolase_dom_sf"/>
</dbReference>
<evidence type="ECO:0000256" key="1">
    <source>
        <dbReference type="ARBA" id="ARBA00005947"/>
    </source>
</evidence>
<evidence type="ECO:0000313" key="3">
    <source>
        <dbReference type="EMBL" id="GGD38759.1"/>
    </source>
</evidence>
<dbReference type="PANTHER" id="PTHR10625">
    <property type="entry name" value="HISTONE DEACETYLASE HDAC1-RELATED"/>
    <property type="match status" value="1"/>
</dbReference>
<organism evidence="3 4">
    <name type="scientific">Sinisalibacter lacisalsi</name>
    <dbReference type="NCBI Taxonomy" id="1526570"/>
    <lineage>
        <taxon>Bacteria</taxon>
        <taxon>Pseudomonadati</taxon>
        <taxon>Pseudomonadota</taxon>
        <taxon>Alphaproteobacteria</taxon>
        <taxon>Rhodobacterales</taxon>
        <taxon>Roseobacteraceae</taxon>
        <taxon>Sinisalibacter</taxon>
    </lineage>
</organism>
<protein>
    <submittedName>
        <fullName evidence="3">Class II histone deacetylase</fullName>
    </submittedName>
</protein>
<proteinExistence type="inferred from homology"/>
<feature type="domain" description="Histone deacetylase" evidence="2">
    <location>
        <begin position="42"/>
        <end position="329"/>
    </location>
</feature>
<dbReference type="InterPro" id="IPR000286">
    <property type="entry name" value="HDACs"/>
</dbReference>
<gene>
    <name evidence="3" type="ORF">GCM10011358_23290</name>
</gene>
<keyword evidence="4" id="KW-1185">Reference proteome</keyword>
<comment type="similarity">
    <text evidence="1">Belongs to the histone deacetylase family.</text>
</comment>
<dbReference type="InterPro" id="IPR037138">
    <property type="entry name" value="His_deacetylse_dom_sf"/>
</dbReference>
<evidence type="ECO:0000259" key="2">
    <source>
        <dbReference type="Pfam" id="PF00850"/>
    </source>
</evidence>
<dbReference type="PRINTS" id="PR01270">
    <property type="entry name" value="HDASUPER"/>
</dbReference>
<dbReference type="Proteomes" id="UP000617355">
    <property type="component" value="Unassembled WGS sequence"/>
</dbReference>
<sequence>MPPMRKTGFFFDERCFWHGGGHFAGMLPVGGLVQPQVGGGLPESPETKRRLKNLVEVTGLMRDLDARGADPASRDDLERVHPAAYLDAFKAASDAGGGEIGQRAPFGPGGYEVAALSAGLAKAALFAVLEGGLDNAYALSRPPGHHALPDMPNGFCLINNIGVAVRAAQAAGLARRVAVLDWDVHHGNGTEAVFYDDPDVLTISIHQERNYPLDTGEIEARGEGAGLGANINIPLPPGAGHATYIEAMERLVLPALEAHGPEAIVIASGYDAAAADPLGHMLAHAATFREMTRMVMDVADRLCAGRVVAVHEGGYADWYVPFCGHAVIEELSRSDRTAPDPMAATYAIRQPNARMQAVFSDLIGEYAAYFARPA</sequence>
<dbReference type="Pfam" id="PF00850">
    <property type="entry name" value="Hist_deacetyl"/>
    <property type="match status" value="1"/>
</dbReference>
<dbReference type="SUPFAM" id="SSF52768">
    <property type="entry name" value="Arginase/deacetylase"/>
    <property type="match status" value="1"/>
</dbReference>
<name>A0ABQ1QPY9_9RHOB</name>
<dbReference type="PANTHER" id="PTHR10625:SF10">
    <property type="entry name" value="HISTONE DEACETYLASE HDAC1"/>
    <property type="match status" value="1"/>
</dbReference>
<dbReference type="Gene3D" id="3.40.800.20">
    <property type="entry name" value="Histone deacetylase domain"/>
    <property type="match status" value="1"/>
</dbReference>
<dbReference type="InterPro" id="IPR023801">
    <property type="entry name" value="His_deacetylse_dom"/>
</dbReference>
<reference evidence="4" key="1">
    <citation type="journal article" date="2019" name="Int. J. Syst. Evol. Microbiol.">
        <title>The Global Catalogue of Microorganisms (GCM) 10K type strain sequencing project: providing services to taxonomists for standard genome sequencing and annotation.</title>
        <authorList>
            <consortium name="The Broad Institute Genomics Platform"/>
            <consortium name="The Broad Institute Genome Sequencing Center for Infectious Disease"/>
            <person name="Wu L."/>
            <person name="Ma J."/>
        </authorList>
    </citation>
    <scope>NUCLEOTIDE SEQUENCE [LARGE SCALE GENOMIC DNA]</scope>
    <source>
        <strain evidence="4">CGMCC 1.12922</strain>
    </source>
</reference>
<evidence type="ECO:0000313" key="4">
    <source>
        <dbReference type="Proteomes" id="UP000617355"/>
    </source>
</evidence>